<protein>
    <submittedName>
        <fullName evidence="1">Uncharacterized protein</fullName>
    </submittedName>
</protein>
<dbReference type="EMBL" id="LYUB02000001">
    <property type="protein sequence ID" value="OVF10883.1"/>
    <property type="molecule type" value="Genomic_DNA"/>
</dbReference>
<dbReference type="AlphaFoldDB" id="A0AA91Q443"/>
<gene>
    <name evidence="1" type="ORF">A9F13_01g03168</name>
</gene>
<evidence type="ECO:0000313" key="2">
    <source>
        <dbReference type="Proteomes" id="UP000195602"/>
    </source>
</evidence>
<sequence length="124" mass="14272">MASQSYGRQNLASPNEIQQRLNQKRQMQQFYLHKSFDLSSDAEFLPLIPSDPVVAAIQMQETYAMNNATNNLSRYQPQNGSPAMQRQDMAFYGASQKARRHSGQFLHQHLFGGKRPDYAQYRSN</sequence>
<accession>A0AA91Q443</accession>
<name>A0AA91Q443_CLALS</name>
<evidence type="ECO:0000313" key="1">
    <source>
        <dbReference type="EMBL" id="OVF10883.1"/>
    </source>
</evidence>
<organism evidence="1 2">
    <name type="scientific">Clavispora lusitaniae</name>
    <name type="common">Candida lusitaniae</name>
    <dbReference type="NCBI Taxonomy" id="36911"/>
    <lineage>
        <taxon>Eukaryota</taxon>
        <taxon>Fungi</taxon>
        <taxon>Dikarya</taxon>
        <taxon>Ascomycota</taxon>
        <taxon>Saccharomycotina</taxon>
        <taxon>Pichiomycetes</taxon>
        <taxon>Metschnikowiaceae</taxon>
        <taxon>Clavispora</taxon>
    </lineage>
</organism>
<reference evidence="1 2" key="1">
    <citation type="submission" date="2017-04" db="EMBL/GenBank/DDBJ databases">
        <title>Draft genome of the yeast Clavispora lusitaniae type strain CBS 6936.</title>
        <authorList>
            <person name="Durrens P."/>
            <person name="Klopp C."/>
            <person name="Biteau N."/>
            <person name="Fitton-Ouhabi V."/>
            <person name="Dementhon K."/>
            <person name="Accoceberry I."/>
            <person name="Sherman D.J."/>
            <person name="Noel T."/>
        </authorList>
    </citation>
    <scope>NUCLEOTIDE SEQUENCE [LARGE SCALE GENOMIC DNA]</scope>
    <source>
        <strain evidence="1 2">CBS 6936</strain>
    </source>
</reference>
<proteinExistence type="predicted"/>
<comment type="caution">
    <text evidence="1">The sequence shown here is derived from an EMBL/GenBank/DDBJ whole genome shotgun (WGS) entry which is preliminary data.</text>
</comment>
<dbReference type="KEGG" id="clus:A9F13_01g03168"/>
<dbReference type="Proteomes" id="UP000195602">
    <property type="component" value="Unassembled WGS sequence"/>
</dbReference>